<keyword evidence="1" id="KW-1133">Transmembrane helix</keyword>
<dbReference type="EMBL" id="JAKIJS010000001">
    <property type="protein sequence ID" value="MCF6136531.1"/>
    <property type="molecule type" value="Genomic_DNA"/>
</dbReference>
<organism evidence="2 3">
    <name type="scientific">Pseudalkalibacillus berkeleyi</name>
    <dbReference type="NCBI Taxonomy" id="1069813"/>
    <lineage>
        <taxon>Bacteria</taxon>
        <taxon>Bacillati</taxon>
        <taxon>Bacillota</taxon>
        <taxon>Bacilli</taxon>
        <taxon>Bacillales</taxon>
        <taxon>Fictibacillaceae</taxon>
        <taxon>Pseudalkalibacillus</taxon>
    </lineage>
</organism>
<proteinExistence type="predicted"/>
<protein>
    <submittedName>
        <fullName evidence="2">Uncharacterized protein</fullName>
    </submittedName>
</protein>
<reference evidence="2 3" key="1">
    <citation type="submission" date="2022-01" db="EMBL/GenBank/DDBJ databases">
        <title>Alkalihalobacillus sp. EGI L200015, a novel bacterium isolated from a salt lake sediment.</title>
        <authorList>
            <person name="Gao L."/>
            <person name="Fang B.-Z."/>
            <person name="Li W.-J."/>
        </authorList>
    </citation>
    <scope>NUCLEOTIDE SEQUENCE [LARGE SCALE GENOMIC DNA]</scope>
    <source>
        <strain evidence="2 3">KCTC 12718</strain>
    </source>
</reference>
<accession>A0ABS9GXI8</accession>
<keyword evidence="3" id="KW-1185">Reference proteome</keyword>
<dbReference type="Proteomes" id="UP001649381">
    <property type="component" value="Unassembled WGS sequence"/>
</dbReference>
<evidence type="ECO:0000313" key="2">
    <source>
        <dbReference type="EMBL" id="MCF6136531.1"/>
    </source>
</evidence>
<name>A0ABS9GXI8_9BACL</name>
<sequence length="302" mass="35339">MREKQIKIFVAFVAVAFVVSLIMNVTFLSKLSEMDNRLRSLSSSQQNMMSSVNGQTNHIQTVLNDMQEEQRWMTPIDITVDSKDMEDGKAEATFEWQVKELQEDSEVVFYYTYGNNESYKALPVEEIQQGLFKVKVPIEMDMEPMWHINLMRGNKNTQESSKKKMEEQMKSETLKYYVTVSYGDMVKSGKVHTEHLGEYGNRLYGSLQTDIIMEDKTFSMMLMNHQTDTSVSIVKAYLLKYKDEDLLGREKFDVDKQYDPADPRMNAYHVNQIKQFENMRLVVQVVYDNGEVFEKEVYKLDN</sequence>
<feature type="transmembrane region" description="Helical" evidence="1">
    <location>
        <begin position="6"/>
        <end position="29"/>
    </location>
</feature>
<keyword evidence="1" id="KW-0472">Membrane</keyword>
<dbReference type="RefSeq" id="WP_236331365.1">
    <property type="nucleotide sequence ID" value="NZ_JAKIJS010000001.1"/>
</dbReference>
<keyword evidence="1" id="KW-0812">Transmembrane</keyword>
<evidence type="ECO:0000256" key="1">
    <source>
        <dbReference type="SAM" id="Phobius"/>
    </source>
</evidence>
<comment type="caution">
    <text evidence="2">The sequence shown here is derived from an EMBL/GenBank/DDBJ whole genome shotgun (WGS) entry which is preliminary data.</text>
</comment>
<evidence type="ECO:0000313" key="3">
    <source>
        <dbReference type="Proteomes" id="UP001649381"/>
    </source>
</evidence>
<gene>
    <name evidence="2" type="ORF">L2716_02235</name>
</gene>